<keyword evidence="1" id="KW-1133">Transmembrane helix</keyword>
<keyword evidence="3" id="KW-1185">Reference proteome</keyword>
<accession>A0A081PBK2</accession>
<dbReference type="EMBL" id="JNFF01000117">
    <property type="protein sequence ID" value="KEQ28075.1"/>
    <property type="molecule type" value="Genomic_DNA"/>
</dbReference>
<dbReference type="AlphaFoldDB" id="A0A081PBK2"/>
<evidence type="ECO:0000313" key="2">
    <source>
        <dbReference type="EMBL" id="KEQ28075.1"/>
    </source>
</evidence>
<evidence type="ECO:0000313" key="3">
    <source>
        <dbReference type="Proteomes" id="UP000028007"/>
    </source>
</evidence>
<feature type="transmembrane region" description="Helical" evidence="1">
    <location>
        <begin position="12"/>
        <end position="30"/>
    </location>
</feature>
<keyword evidence="1" id="KW-0472">Membrane</keyword>
<dbReference type="RefSeq" id="WP_037444583.1">
    <property type="nucleotide sequence ID" value="NZ_JNFF01000117.1"/>
</dbReference>
<proteinExistence type="predicted"/>
<keyword evidence="1" id="KW-0812">Transmembrane</keyword>
<evidence type="ECO:0000256" key="1">
    <source>
        <dbReference type="SAM" id="Phobius"/>
    </source>
</evidence>
<organism evidence="2 3">
    <name type="scientific">Pedobacter antarcticus 4BY</name>
    <dbReference type="NCBI Taxonomy" id="1358423"/>
    <lineage>
        <taxon>Bacteria</taxon>
        <taxon>Pseudomonadati</taxon>
        <taxon>Bacteroidota</taxon>
        <taxon>Sphingobacteriia</taxon>
        <taxon>Sphingobacteriales</taxon>
        <taxon>Sphingobacteriaceae</taxon>
        <taxon>Pedobacter</taxon>
    </lineage>
</organism>
<reference evidence="2 3" key="1">
    <citation type="journal article" date="1992" name="Int. J. Syst. Bacteriol.">
        <title>Sphingobacterium antarcticus sp. nov. a Psychrotrophic Bacterium from the Soils of Schirmacher Oasis, Antarctica.</title>
        <authorList>
            <person name="Shivaji S."/>
            <person name="Ray M.K."/>
            <person name="Rao N.S."/>
            <person name="Saiserr L."/>
            <person name="Jagannadham M.V."/>
            <person name="Kumar G.S."/>
            <person name="Reddy G."/>
            <person name="Bhargava P.M."/>
        </authorList>
    </citation>
    <scope>NUCLEOTIDE SEQUENCE [LARGE SCALE GENOMIC DNA]</scope>
    <source>
        <strain evidence="2 3">4BY</strain>
    </source>
</reference>
<sequence length="137" mass="16310">MQINTPYSFHSVSWLKFILLALVVSSFTFFESDQAAVKQIHHSYYYDDPLDDEMLEPASTFAGSRLFRHIQATITHNRTNSGNGKNIKFQLDNFIFCENQFFHPYRIFDDYTLTGHRYEPEWFPKAQHINLFRQTLF</sequence>
<protein>
    <submittedName>
        <fullName evidence="2">Uncharacterized protein</fullName>
    </submittedName>
</protein>
<gene>
    <name evidence="2" type="ORF">N180_00095</name>
</gene>
<comment type="caution">
    <text evidence="2">The sequence shown here is derived from an EMBL/GenBank/DDBJ whole genome shotgun (WGS) entry which is preliminary data.</text>
</comment>
<name>A0A081PBK2_9SPHI</name>
<dbReference type="Proteomes" id="UP000028007">
    <property type="component" value="Unassembled WGS sequence"/>
</dbReference>